<feature type="transmembrane region" description="Helical" evidence="1">
    <location>
        <begin position="325"/>
        <end position="346"/>
    </location>
</feature>
<dbReference type="GO" id="GO:0010468">
    <property type="term" value="P:regulation of gene expression"/>
    <property type="evidence" value="ECO:0007669"/>
    <property type="project" value="InterPro"/>
</dbReference>
<feature type="transmembrane region" description="Helical" evidence="1">
    <location>
        <begin position="125"/>
        <end position="144"/>
    </location>
</feature>
<dbReference type="EMBL" id="CP119312">
    <property type="protein sequence ID" value="WEK03180.1"/>
    <property type="molecule type" value="Genomic_DNA"/>
</dbReference>
<keyword evidence="1" id="KW-0472">Membrane</keyword>
<protein>
    <submittedName>
        <fullName evidence="2">AbrB family transcriptional regulator</fullName>
    </submittedName>
</protein>
<dbReference type="PIRSF" id="PIRSF038991">
    <property type="entry name" value="Protein_AbrB"/>
    <property type="match status" value="1"/>
</dbReference>
<organism evidence="2 3">
    <name type="scientific">Candidatus Devosia phytovorans</name>
    <dbReference type="NCBI Taxonomy" id="3121372"/>
    <lineage>
        <taxon>Bacteria</taxon>
        <taxon>Pseudomonadati</taxon>
        <taxon>Pseudomonadota</taxon>
        <taxon>Alphaproteobacteria</taxon>
        <taxon>Hyphomicrobiales</taxon>
        <taxon>Devosiaceae</taxon>
        <taxon>Devosia</taxon>
    </lineage>
</organism>
<feature type="transmembrane region" description="Helical" evidence="1">
    <location>
        <begin position="238"/>
        <end position="257"/>
    </location>
</feature>
<dbReference type="Pfam" id="PF05145">
    <property type="entry name" value="AbrB"/>
    <property type="match status" value="1"/>
</dbReference>
<accession>A0AAJ5VSP5</accession>
<dbReference type="GO" id="GO:0016020">
    <property type="term" value="C:membrane"/>
    <property type="evidence" value="ECO:0007669"/>
    <property type="project" value="InterPro"/>
</dbReference>
<feature type="transmembrane region" description="Helical" evidence="1">
    <location>
        <begin position="62"/>
        <end position="80"/>
    </location>
</feature>
<dbReference type="PANTHER" id="PTHR38457">
    <property type="entry name" value="REGULATOR ABRB-RELATED"/>
    <property type="match status" value="1"/>
</dbReference>
<feature type="transmembrane region" description="Helical" evidence="1">
    <location>
        <begin position="185"/>
        <end position="205"/>
    </location>
</feature>
<reference evidence="2" key="1">
    <citation type="submission" date="2023-03" db="EMBL/GenBank/DDBJ databases">
        <title>Andean soil-derived lignocellulolytic bacterial consortium as a source of novel taxa and putative plastic-active enzymes.</title>
        <authorList>
            <person name="Diaz-Garcia L."/>
            <person name="Chuvochina M."/>
            <person name="Feuerriegel G."/>
            <person name="Bunk B."/>
            <person name="Sproer C."/>
            <person name="Streit W.R."/>
            <person name="Rodriguez L.M."/>
            <person name="Overmann J."/>
            <person name="Jimenez D.J."/>
        </authorList>
    </citation>
    <scope>NUCLEOTIDE SEQUENCE</scope>
    <source>
        <strain evidence="2">MAG 4196</strain>
    </source>
</reference>
<dbReference type="AlphaFoldDB" id="A0AAJ5VSP5"/>
<dbReference type="InterPro" id="IPR007820">
    <property type="entry name" value="AbrB_fam"/>
</dbReference>
<sequence length="365" mass="37846">MSFKPNRARIDELLPTLITIAIAALGGGIATLLALPAGWLMGGALAVTGAAMAGVKVGIPDWLRNVIFVLIGMSMGASVAPDSLTLIASWPISLAGLVVELVLIISLTGWMLVKVFKLDAGTAYMSSFPGHLSFVMGIAASGVGDARQIVIIQVIRILMLTIAVPIGATVLPIEHFTPPAPTSYLDIWQLLALAAGCVVVGVIFVKLKVPAGFVLGAMAAATAAKLGGLYVEAIPAPLTLVAFVLTGALIGSRFAGITRQEFMTAAKGGLIATAMTVGIVTLVTWVVSLFVDMPFGQIWLGLSPGALEGMGALGIALGYDTAFIAAHHVIRLLLLSFAIPTVVVLIRRREAATIARQTAPRIPEN</sequence>
<keyword evidence="1" id="KW-0812">Transmembrane</keyword>
<proteinExistence type="predicted"/>
<feature type="transmembrane region" description="Helical" evidence="1">
    <location>
        <begin position="269"/>
        <end position="291"/>
    </location>
</feature>
<feature type="transmembrane region" description="Helical" evidence="1">
    <location>
        <begin position="211"/>
        <end position="231"/>
    </location>
</feature>
<feature type="transmembrane region" description="Helical" evidence="1">
    <location>
        <begin position="150"/>
        <end position="173"/>
    </location>
</feature>
<name>A0AAJ5VSP5_9HYPH</name>
<evidence type="ECO:0000313" key="2">
    <source>
        <dbReference type="EMBL" id="WEK03180.1"/>
    </source>
</evidence>
<feature type="transmembrane region" description="Helical" evidence="1">
    <location>
        <begin position="12"/>
        <end position="33"/>
    </location>
</feature>
<gene>
    <name evidence="2" type="ORF">P0Y65_13325</name>
</gene>
<dbReference type="Proteomes" id="UP001217476">
    <property type="component" value="Chromosome"/>
</dbReference>
<evidence type="ECO:0000256" key="1">
    <source>
        <dbReference type="SAM" id="Phobius"/>
    </source>
</evidence>
<keyword evidence="1" id="KW-1133">Transmembrane helix</keyword>
<feature type="transmembrane region" description="Helical" evidence="1">
    <location>
        <begin position="92"/>
        <end position="113"/>
    </location>
</feature>
<dbReference type="PANTHER" id="PTHR38457:SF1">
    <property type="entry name" value="REGULATOR ABRB-RELATED"/>
    <property type="match status" value="1"/>
</dbReference>
<evidence type="ECO:0000313" key="3">
    <source>
        <dbReference type="Proteomes" id="UP001217476"/>
    </source>
</evidence>